<keyword evidence="2" id="KW-1185">Reference proteome</keyword>
<protein>
    <submittedName>
        <fullName evidence="1">Uncharacterized protein</fullName>
    </submittedName>
</protein>
<proteinExistence type="predicted"/>
<evidence type="ECO:0000313" key="1">
    <source>
        <dbReference type="EMBL" id="KAG9218459.1"/>
    </source>
</evidence>
<gene>
    <name evidence="1" type="ORF">CCMSSC00406_0010038</name>
</gene>
<dbReference type="EMBL" id="WQMT02000010">
    <property type="protein sequence ID" value="KAG9218459.1"/>
    <property type="molecule type" value="Genomic_DNA"/>
</dbReference>
<reference evidence="1 2" key="1">
    <citation type="journal article" date="2021" name="Appl. Environ. Microbiol.">
        <title>Genetic linkage and physical mapping for an oyster mushroom Pleurotus cornucopiae and QTL analysis for the trait cap color.</title>
        <authorList>
            <person name="Zhang Y."/>
            <person name="Gao W."/>
            <person name="Sonnenberg A."/>
            <person name="Chen Q."/>
            <person name="Zhang J."/>
            <person name="Huang C."/>
        </authorList>
    </citation>
    <scope>NUCLEOTIDE SEQUENCE [LARGE SCALE GENOMIC DNA]</scope>
    <source>
        <strain evidence="1">CCMSSC00406</strain>
    </source>
</reference>
<dbReference type="Proteomes" id="UP000824881">
    <property type="component" value="Unassembled WGS sequence"/>
</dbReference>
<name>A0ACB7IJW5_PLECO</name>
<evidence type="ECO:0000313" key="2">
    <source>
        <dbReference type="Proteomes" id="UP000824881"/>
    </source>
</evidence>
<comment type="caution">
    <text evidence="1">The sequence shown here is derived from an EMBL/GenBank/DDBJ whole genome shotgun (WGS) entry which is preliminary data.</text>
</comment>
<accession>A0ACB7IJW5</accession>
<sequence length="319" mass="35769">MKIFNILITFLILMLLSHILAPACGISFFASSLLCTFIHSFDVITGYARCILEGPASPCFSTLQQHPPPTPQFDMVAAQIATRQLVPLVETSQLPSRSQISDALVRGLSDLKDIQRSLYDLGAIIAIGTDQILAATDHSHRLSSMQWVSPDGLLCYCLGSYLLRASCHYANNARLAMSLDIRHVAERSTRDMIMAIGVVMERLERFDQRLLRVHHLALNDGVQLNGTRPSLLHELWLLVGNKAEHHVFVRNSAILEQTEQYVHTTTSYTFWLLKIIQEIHSQTTVAHQYMGKSVASLPGLQVVRSTAHRLREANRIHEV</sequence>
<organism evidence="1 2">
    <name type="scientific">Pleurotus cornucopiae</name>
    <name type="common">Cornucopia mushroom</name>
    <dbReference type="NCBI Taxonomy" id="5321"/>
    <lineage>
        <taxon>Eukaryota</taxon>
        <taxon>Fungi</taxon>
        <taxon>Dikarya</taxon>
        <taxon>Basidiomycota</taxon>
        <taxon>Agaricomycotina</taxon>
        <taxon>Agaricomycetes</taxon>
        <taxon>Agaricomycetidae</taxon>
        <taxon>Agaricales</taxon>
        <taxon>Pleurotineae</taxon>
        <taxon>Pleurotaceae</taxon>
        <taxon>Pleurotus</taxon>
    </lineage>
</organism>